<dbReference type="InterPro" id="IPR008334">
    <property type="entry name" value="5'-Nucleotdase_C"/>
</dbReference>
<dbReference type="Gene3D" id="3.90.780.10">
    <property type="entry name" value="5'-Nucleotidase, C-terminal domain"/>
    <property type="match status" value="1"/>
</dbReference>
<evidence type="ECO:0000256" key="3">
    <source>
        <dbReference type="RuleBase" id="RU362119"/>
    </source>
</evidence>
<dbReference type="OrthoDB" id="10252235at2759"/>
<evidence type="ECO:0000259" key="4">
    <source>
        <dbReference type="Pfam" id="PF00149"/>
    </source>
</evidence>
<dbReference type="InParanoid" id="A0A067MDN5"/>
<protein>
    <recommendedName>
        <fullName evidence="8">5'-Nucleotidase C-terminal domain-containing protein</fullName>
    </recommendedName>
</protein>
<evidence type="ECO:0000259" key="5">
    <source>
        <dbReference type="Pfam" id="PF02872"/>
    </source>
</evidence>
<accession>A0A067MDN5</accession>
<dbReference type="HOGENOM" id="CLU_005854_7_2_1"/>
<sequence>MTVSACRANDELVVYHFNDVYHINQPTLLARFSHVFKNASDCLTVFSGDAIGPSLESSVLKGEHIIPVLNHLGIDIACYGNHDFDLGEERLVELSEKCNFPWLLSNAVNGEGKLLASARDYAVRDYRGYKIGFFGLAGTDWPSNCQNLPRGTRITDPVEAARRVSNTLRQTEHVDLVIAVTHMRLEEDIIVSEACRDEVDLILGGHDHDIMIHGDRVTLVNDDAEGSVRIIKSGTDFRSYGVVRLAVSRTKGRARIEKVRVHHERDLSLHNKHPEDAEIYPILSAVQQRIDTISSSRLLRTRSPLDGRTSCIRNMETNLGNLLADAVRAYHGTDIAFVNSGGVRCDRILPEGELTVRDVIDIVPFDNPFVVKRLSSRLLLQGLENSVSDSRTDGRFLQLSGLSILVDLRRREGSRILSAMLPSGVHLGPDGDNNGGEETYTVAMVSFIGDGFDGYTFFKDAETLVGVEAGVTDTSLMLRILRGEDPAHHEKDEMVERARRAVLITEEEDGLPLVAPVVEGRIKFAAAL</sequence>
<dbReference type="Pfam" id="PF02872">
    <property type="entry name" value="5_nucleotid_C"/>
    <property type="match status" value="1"/>
</dbReference>
<keyword evidence="2" id="KW-0732">Signal</keyword>
<keyword evidence="7" id="KW-1185">Reference proteome</keyword>
<dbReference type="AlphaFoldDB" id="A0A067MDN5"/>
<name>A0A067MDN5_BOTB1</name>
<dbReference type="InterPro" id="IPR036907">
    <property type="entry name" value="5'-Nucleotdase_C_sf"/>
</dbReference>
<dbReference type="PANTHER" id="PTHR11575:SF41">
    <property type="entry name" value="PUTATIVE (AFU_ORTHOLOGUE AFUA_1G01160)-RELATED"/>
    <property type="match status" value="1"/>
</dbReference>
<dbReference type="InterPro" id="IPR029052">
    <property type="entry name" value="Metallo-depent_PP-like"/>
</dbReference>
<keyword evidence="3" id="KW-0378">Hydrolase</keyword>
<dbReference type="PRINTS" id="PR01607">
    <property type="entry name" value="APYRASEFAMLY"/>
</dbReference>
<dbReference type="Gene3D" id="3.60.21.10">
    <property type="match status" value="1"/>
</dbReference>
<dbReference type="GO" id="GO:0009166">
    <property type="term" value="P:nucleotide catabolic process"/>
    <property type="evidence" value="ECO:0007669"/>
    <property type="project" value="InterPro"/>
</dbReference>
<reference evidence="7" key="1">
    <citation type="journal article" date="2014" name="Proc. Natl. Acad. Sci. U.S.A.">
        <title>Extensive sampling of basidiomycete genomes demonstrates inadequacy of the white-rot/brown-rot paradigm for wood decay fungi.</title>
        <authorList>
            <person name="Riley R."/>
            <person name="Salamov A.A."/>
            <person name="Brown D.W."/>
            <person name="Nagy L.G."/>
            <person name="Floudas D."/>
            <person name="Held B.W."/>
            <person name="Levasseur A."/>
            <person name="Lombard V."/>
            <person name="Morin E."/>
            <person name="Otillar R."/>
            <person name="Lindquist E.A."/>
            <person name="Sun H."/>
            <person name="LaButti K.M."/>
            <person name="Schmutz J."/>
            <person name="Jabbour D."/>
            <person name="Luo H."/>
            <person name="Baker S.E."/>
            <person name="Pisabarro A.G."/>
            <person name="Walton J.D."/>
            <person name="Blanchette R.A."/>
            <person name="Henrissat B."/>
            <person name="Martin F."/>
            <person name="Cullen D."/>
            <person name="Hibbett D.S."/>
            <person name="Grigoriev I.V."/>
        </authorList>
    </citation>
    <scope>NUCLEOTIDE SEQUENCE [LARGE SCALE GENOMIC DNA]</scope>
    <source>
        <strain evidence="7">FD-172 SS1</strain>
    </source>
</reference>
<dbReference type="GO" id="GO:0000166">
    <property type="term" value="F:nucleotide binding"/>
    <property type="evidence" value="ECO:0007669"/>
    <property type="project" value="UniProtKB-KW"/>
</dbReference>
<dbReference type="SUPFAM" id="SSF56300">
    <property type="entry name" value="Metallo-dependent phosphatases"/>
    <property type="match status" value="1"/>
</dbReference>
<feature type="domain" description="5'-Nucleotidase C-terminal" evidence="5">
    <location>
        <begin position="313"/>
        <end position="460"/>
    </location>
</feature>
<comment type="similarity">
    <text evidence="1 3">Belongs to the 5'-nucleotidase family.</text>
</comment>
<organism evidence="6 7">
    <name type="scientific">Botryobasidium botryosum (strain FD-172 SS1)</name>
    <dbReference type="NCBI Taxonomy" id="930990"/>
    <lineage>
        <taxon>Eukaryota</taxon>
        <taxon>Fungi</taxon>
        <taxon>Dikarya</taxon>
        <taxon>Basidiomycota</taxon>
        <taxon>Agaricomycotina</taxon>
        <taxon>Agaricomycetes</taxon>
        <taxon>Cantharellales</taxon>
        <taxon>Botryobasidiaceae</taxon>
        <taxon>Botryobasidium</taxon>
    </lineage>
</organism>
<dbReference type="InterPro" id="IPR004843">
    <property type="entry name" value="Calcineurin-like_PHP"/>
</dbReference>
<dbReference type="GO" id="GO:0016787">
    <property type="term" value="F:hydrolase activity"/>
    <property type="evidence" value="ECO:0007669"/>
    <property type="project" value="UniProtKB-KW"/>
</dbReference>
<dbReference type="STRING" id="930990.A0A067MDN5"/>
<evidence type="ECO:0000313" key="7">
    <source>
        <dbReference type="Proteomes" id="UP000027195"/>
    </source>
</evidence>
<evidence type="ECO:0008006" key="8">
    <source>
        <dbReference type="Google" id="ProtNLM"/>
    </source>
</evidence>
<feature type="domain" description="Calcineurin-like phosphoesterase" evidence="4">
    <location>
        <begin position="14"/>
        <end position="208"/>
    </location>
</feature>
<dbReference type="PANTHER" id="PTHR11575">
    <property type="entry name" value="5'-NUCLEOTIDASE-RELATED"/>
    <property type="match status" value="1"/>
</dbReference>
<evidence type="ECO:0000256" key="1">
    <source>
        <dbReference type="ARBA" id="ARBA00006654"/>
    </source>
</evidence>
<dbReference type="InterPro" id="IPR006179">
    <property type="entry name" value="5_nucleotidase/apyrase"/>
</dbReference>
<dbReference type="EMBL" id="KL198041">
    <property type="protein sequence ID" value="KDQ13838.1"/>
    <property type="molecule type" value="Genomic_DNA"/>
</dbReference>
<dbReference type="Pfam" id="PF00149">
    <property type="entry name" value="Metallophos"/>
    <property type="match status" value="1"/>
</dbReference>
<dbReference type="SUPFAM" id="SSF55816">
    <property type="entry name" value="5'-nucleotidase (syn. UDP-sugar hydrolase), C-terminal domain"/>
    <property type="match status" value="1"/>
</dbReference>
<proteinExistence type="inferred from homology"/>
<evidence type="ECO:0000313" key="6">
    <source>
        <dbReference type="EMBL" id="KDQ13838.1"/>
    </source>
</evidence>
<gene>
    <name evidence="6" type="ORF">BOTBODRAFT_33278</name>
</gene>
<keyword evidence="3" id="KW-0547">Nucleotide-binding</keyword>
<dbReference type="Proteomes" id="UP000027195">
    <property type="component" value="Unassembled WGS sequence"/>
</dbReference>
<evidence type="ECO:0000256" key="2">
    <source>
        <dbReference type="ARBA" id="ARBA00022729"/>
    </source>
</evidence>